<accession>A0AAD2DE06</accession>
<dbReference type="EMBL" id="CAMTCP010000242">
    <property type="protein sequence ID" value="CAI3629684.1"/>
    <property type="molecule type" value="Genomic_DNA"/>
</dbReference>
<sequence length="598" mass="70278">MFVLLKNLFSNNINEDPKEKYSLAAIQNFVDENINNVISSTIDELGKSYYEIRQIRRRKEIFKTQLNLCGLGDIASKEYIKSWISDLITQKYNVNADNIHYAINFDHPTVYDKFCIILYEYFKEYRYDALKKLIFNYKLDQLKTIEDEEMFAITEEDIDDVFDKEFIDTTKLKFYEKLDILVQRIYENIQGLSVIDDIRDMNCDGISIGVSGVPIDFAVKISDMNIKNGEFKKYPMSYDSVWLYLNGKEIAMQFMTFGSQRQLERVCRKLYRFNNQKQFTQSDGYIFNNQGDFSRIAVFRPPYAESWAALIRKFDIDGDLDVLITHENADIVKELISYIMKACQNMCFTGEQGVGKTTMLVGAIKKLYAYLTIRCYESYFETFLRIKNYRRNILTIRETEQIKGEEALDSIKKSNGKITVISESADDMSKAYVIKGALAASKAVYWTDHSVSEDELVQTHRNALLNIGLFRDESLAEEQVLTVLKWNTHLINDEEYGERYIGRLTEFIRLDKEDYVKDNSTDAFNENARKFFERRTNSKKYKTSNIIEFDKENRRYVVTNEISEEKQQQILSKLRKKDKEGFIKLLERMKEEVNRCSI</sequence>
<organism evidence="1 2">
    <name type="scientific">Clostridium neonatale</name>
    <dbReference type="NCBI Taxonomy" id="137838"/>
    <lineage>
        <taxon>Bacteria</taxon>
        <taxon>Bacillati</taxon>
        <taxon>Bacillota</taxon>
        <taxon>Clostridia</taxon>
        <taxon>Eubacteriales</taxon>
        <taxon>Clostridiaceae</taxon>
        <taxon>Clostridium</taxon>
    </lineage>
</organism>
<name>A0AAD2DE06_9CLOT</name>
<comment type="caution">
    <text evidence="1">The sequence shown here is derived from an EMBL/GenBank/DDBJ whole genome shotgun (WGS) entry which is preliminary data.</text>
</comment>
<evidence type="ECO:0008006" key="3">
    <source>
        <dbReference type="Google" id="ProtNLM"/>
    </source>
</evidence>
<evidence type="ECO:0000313" key="2">
    <source>
        <dbReference type="Proteomes" id="UP001189143"/>
    </source>
</evidence>
<protein>
    <recommendedName>
        <fullName evidence="3">Bacterial type II secretion system protein E domain-containing protein</fullName>
    </recommendedName>
</protein>
<dbReference type="InterPro" id="IPR027417">
    <property type="entry name" value="P-loop_NTPase"/>
</dbReference>
<dbReference type="AlphaFoldDB" id="A0AAD2DE06"/>
<evidence type="ECO:0000313" key="1">
    <source>
        <dbReference type="EMBL" id="CAI3629684.1"/>
    </source>
</evidence>
<proteinExistence type="predicted"/>
<dbReference type="SUPFAM" id="SSF52540">
    <property type="entry name" value="P-loop containing nucleoside triphosphate hydrolases"/>
    <property type="match status" value="1"/>
</dbReference>
<dbReference type="Gene3D" id="3.40.50.300">
    <property type="entry name" value="P-loop containing nucleotide triphosphate hydrolases"/>
    <property type="match status" value="1"/>
</dbReference>
<dbReference type="Proteomes" id="UP001189143">
    <property type="component" value="Unassembled WGS sequence"/>
</dbReference>
<reference evidence="1" key="1">
    <citation type="submission" date="2022-10" db="EMBL/GenBank/DDBJ databases">
        <authorList>
            <person name="Aires J."/>
            <person name="Mesa V."/>
        </authorList>
    </citation>
    <scope>NUCLEOTIDE SEQUENCE</scope>
    <source>
        <strain evidence="1">Clostridium neonatale JD116</strain>
    </source>
</reference>
<dbReference type="RefSeq" id="WP_210885380.1">
    <property type="nucleotide sequence ID" value="NZ_CAKJVF010000224.1"/>
</dbReference>
<gene>
    <name evidence="1" type="ORF">CNEO2_440028</name>
</gene>